<dbReference type="EMBL" id="CP059052">
    <property type="protein sequence ID" value="QLJ16259.1"/>
    <property type="molecule type" value="Genomic_DNA"/>
</dbReference>
<gene>
    <name evidence="1" type="ORF">H0H12_10180</name>
</gene>
<organism evidence="1 2">
    <name type="scientific">Pseudomonas putida</name>
    <name type="common">Arthrobacter siderocapsulatus</name>
    <dbReference type="NCBI Taxonomy" id="303"/>
    <lineage>
        <taxon>Bacteria</taxon>
        <taxon>Pseudomonadati</taxon>
        <taxon>Pseudomonadota</taxon>
        <taxon>Gammaproteobacteria</taxon>
        <taxon>Pseudomonadales</taxon>
        <taxon>Pseudomonadaceae</taxon>
        <taxon>Pseudomonas</taxon>
    </lineage>
</organism>
<protein>
    <recommendedName>
        <fullName evidence="3">Prophage PssSM-02</fullName>
    </recommendedName>
</protein>
<accession>A0A7D6A2Y7</accession>
<dbReference type="RefSeq" id="WP_180689669.1">
    <property type="nucleotide sequence ID" value="NZ_CP059052.1"/>
</dbReference>
<evidence type="ECO:0000313" key="1">
    <source>
        <dbReference type="EMBL" id="QLJ16259.1"/>
    </source>
</evidence>
<dbReference type="Proteomes" id="UP000510934">
    <property type="component" value="Chromosome"/>
</dbReference>
<dbReference type="AlphaFoldDB" id="A0A7D6A2Y7"/>
<name>A0A7D6A2Y7_PSEPU</name>
<proteinExistence type="predicted"/>
<evidence type="ECO:0000313" key="2">
    <source>
        <dbReference type="Proteomes" id="UP000510934"/>
    </source>
</evidence>
<reference evidence="1 2" key="1">
    <citation type="journal article" date="2009" name="Mikrobiologiia">
        <title>[Phenanthren biodegradation and interaction of Pseudomonas putida BS3701 and Burkholderia sp.BS3702 in plant rhizosphere].</title>
        <authorList>
            <person name="Ovchinnikova A.A."/>
            <person name="Vetrova A.A."/>
            <person name="Filonov A.E."/>
            <person name="Boronin A.M."/>
        </authorList>
    </citation>
    <scope>NUCLEOTIDE SEQUENCE [LARGE SCALE GENOMIC DNA]</scope>
    <source>
        <strain evidence="1 2">BS3701</strain>
    </source>
</reference>
<sequence>MQLNSARQAWHDCLYTAWDSQGSFIEQLGLLGAMVQTTEKQRKASHSMHQALAGYVQQAIGTLPESLRVFGSWMYNPIENHDDREQAEELVFMAAYNAGPKMYAKKFEKARTVAAGVLYRYRRLHQGGQSEGIDPCPTPEVFRAWLLAIHGLELSSEQWGREWEGFIDACFAACSDLDRDALVPVSRVLKEMKMAA</sequence>
<evidence type="ECO:0008006" key="3">
    <source>
        <dbReference type="Google" id="ProtNLM"/>
    </source>
</evidence>